<organism evidence="12 13">
    <name type="scientific">Arthrobacter ramosus</name>
    <dbReference type="NCBI Taxonomy" id="1672"/>
    <lineage>
        <taxon>Bacteria</taxon>
        <taxon>Bacillati</taxon>
        <taxon>Actinomycetota</taxon>
        <taxon>Actinomycetes</taxon>
        <taxon>Micrococcales</taxon>
        <taxon>Micrococcaceae</taxon>
        <taxon>Arthrobacter</taxon>
    </lineage>
</organism>
<dbReference type="PANTHER" id="PTHR32309">
    <property type="entry name" value="TYROSINE-PROTEIN KINASE"/>
    <property type="match status" value="1"/>
</dbReference>
<keyword evidence="5" id="KW-0547">Nucleotide-binding</keyword>
<dbReference type="InterPro" id="IPR027417">
    <property type="entry name" value="P-loop_NTPase"/>
</dbReference>
<dbReference type="InterPro" id="IPR003856">
    <property type="entry name" value="LPS_length_determ_N"/>
</dbReference>
<evidence type="ECO:0000256" key="3">
    <source>
        <dbReference type="ARBA" id="ARBA00022475"/>
    </source>
</evidence>
<keyword evidence="6" id="KW-0067">ATP-binding</keyword>
<keyword evidence="8 10" id="KW-0472">Membrane</keyword>
<sequence length="515" mass="55042">MDLHDYLRIVRRNWVLIVATTLLGVLVGGGASVLIVPTYYANTELFVAIQNSGSVQELQQGNSFSQARVQSYVKTVQSPVVLQPAIDSLGLTTTSEQLAKRVTAKNDVNTVLIDISVADESPAQAAAIAEAIAKSLVRAVDTLEKPKTGGASPVSLSIITPATVPGSPTTPNTRLNLLIGLAVGLAIGLAAAVLRSTFDSRIRGEVDLRQVTESPLLGGIAQDPGAAKSPLVTRDGPQSPRAESFRQLRTNLRFANVSGHSKTIMVTSSIPGEGKSHTAANLAISLAQGGQSVCLIDADLRRPRINEYMGLDRNAGLTTALIGLADVNDLLQPWGEDNLFVLTSGQMPPNPSELLGSIDMKSLVSRLEDTFDVVVIDTPPILPVTDATVLAQHVGGTIVVVGTGTTRRNELERSLTALKLVEANILGIVMNKLPSKGPDSYTYSYTTNGAKKASKKQLFDENFEMLEYEGSTNPDPEELRFGVNGTIENLVVDADSMDSTRKRFPKERVRRALNE</sequence>
<dbReference type="Gene3D" id="3.40.50.300">
    <property type="entry name" value="P-loop containing nucleotide triphosphate hydrolases"/>
    <property type="match status" value="1"/>
</dbReference>
<evidence type="ECO:0000256" key="5">
    <source>
        <dbReference type="ARBA" id="ARBA00022741"/>
    </source>
</evidence>
<dbReference type="CDD" id="cd05387">
    <property type="entry name" value="BY-kinase"/>
    <property type="match status" value="1"/>
</dbReference>
<evidence type="ECO:0000256" key="4">
    <source>
        <dbReference type="ARBA" id="ARBA00022692"/>
    </source>
</evidence>
<keyword evidence="3" id="KW-1003">Cell membrane</keyword>
<evidence type="ECO:0000259" key="11">
    <source>
        <dbReference type="Pfam" id="PF02706"/>
    </source>
</evidence>
<evidence type="ECO:0000256" key="10">
    <source>
        <dbReference type="SAM" id="Phobius"/>
    </source>
</evidence>
<feature type="domain" description="Polysaccharide chain length determinant N-terminal" evidence="11">
    <location>
        <begin position="1"/>
        <end position="89"/>
    </location>
</feature>
<evidence type="ECO:0000313" key="12">
    <source>
        <dbReference type="EMBL" id="MFB9818545.1"/>
    </source>
</evidence>
<feature type="transmembrane region" description="Helical" evidence="10">
    <location>
        <begin position="175"/>
        <end position="194"/>
    </location>
</feature>
<feature type="region of interest" description="Disordered" evidence="9">
    <location>
        <begin position="217"/>
        <end position="242"/>
    </location>
</feature>
<comment type="similarity">
    <text evidence="2">Belongs to the CpsC/CapA family.</text>
</comment>
<dbReference type="Pfam" id="PF10609">
    <property type="entry name" value="ParA"/>
    <property type="match status" value="1"/>
</dbReference>
<keyword evidence="7 10" id="KW-1133">Transmembrane helix</keyword>
<dbReference type="InterPro" id="IPR033756">
    <property type="entry name" value="YlxH/NBP35"/>
</dbReference>
<dbReference type="PANTHER" id="PTHR32309:SF13">
    <property type="entry name" value="FERRIC ENTEROBACTIN TRANSPORT PROTEIN FEPE"/>
    <property type="match status" value="1"/>
</dbReference>
<comment type="subcellular location">
    <subcellularLocation>
        <location evidence="1">Cell membrane</location>
        <topology evidence="1">Multi-pass membrane protein</topology>
    </subcellularLocation>
</comment>
<dbReference type="EMBL" id="JBHMBC010000007">
    <property type="protein sequence ID" value="MFB9818545.1"/>
    <property type="molecule type" value="Genomic_DNA"/>
</dbReference>
<dbReference type="NCBIfam" id="TIGR01007">
    <property type="entry name" value="eps_fam"/>
    <property type="match status" value="1"/>
</dbReference>
<name>A0ABV5XWJ7_ARTRM</name>
<feature type="transmembrane region" description="Helical" evidence="10">
    <location>
        <begin position="14"/>
        <end position="36"/>
    </location>
</feature>
<proteinExistence type="inferred from homology"/>
<evidence type="ECO:0000256" key="2">
    <source>
        <dbReference type="ARBA" id="ARBA00006683"/>
    </source>
</evidence>
<dbReference type="EC" id="2.7.10.2" evidence="12"/>
<gene>
    <name evidence="12" type="ORF">ACFFP1_03410</name>
</gene>
<dbReference type="GO" id="GO:0004715">
    <property type="term" value="F:non-membrane spanning protein tyrosine kinase activity"/>
    <property type="evidence" value="ECO:0007669"/>
    <property type="project" value="UniProtKB-EC"/>
</dbReference>
<dbReference type="RefSeq" id="WP_234748873.1">
    <property type="nucleotide sequence ID" value="NZ_JBHMBC010000007.1"/>
</dbReference>
<protein>
    <submittedName>
        <fullName evidence="12">Polysaccharide biosynthesis tyrosine autokinase</fullName>
        <ecNumber evidence="12">2.7.10.2</ecNumber>
    </submittedName>
</protein>
<evidence type="ECO:0000256" key="1">
    <source>
        <dbReference type="ARBA" id="ARBA00004651"/>
    </source>
</evidence>
<dbReference type="Proteomes" id="UP001589702">
    <property type="component" value="Unassembled WGS sequence"/>
</dbReference>
<evidence type="ECO:0000256" key="7">
    <source>
        <dbReference type="ARBA" id="ARBA00022989"/>
    </source>
</evidence>
<dbReference type="InterPro" id="IPR005702">
    <property type="entry name" value="Wzc-like_C"/>
</dbReference>
<evidence type="ECO:0000313" key="13">
    <source>
        <dbReference type="Proteomes" id="UP001589702"/>
    </source>
</evidence>
<dbReference type="InterPro" id="IPR050445">
    <property type="entry name" value="Bact_polysacc_biosynth/exp"/>
</dbReference>
<dbReference type="SUPFAM" id="SSF52540">
    <property type="entry name" value="P-loop containing nucleoside triphosphate hydrolases"/>
    <property type="match status" value="1"/>
</dbReference>
<evidence type="ECO:0000256" key="8">
    <source>
        <dbReference type="ARBA" id="ARBA00023136"/>
    </source>
</evidence>
<keyword evidence="4 10" id="KW-0812">Transmembrane</keyword>
<keyword evidence="12" id="KW-0808">Transferase</keyword>
<comment type="caution">
    <text evidence="12">The sequence shown here is derived from an EMBL/GenBank/DDBJ whole genome shotgun (WGS) entry which is preliminary data.</text>
</comment>
<reference evidence="12 13" key="1">
    <citation type="submission" date="2024-09" db="EMBL/GenBank/DDBJ databases">
        <authorList>
            <person name="Sun Q."/>
            <person name="Mori K."/>
        </authorList>
    </citation>
    <scope>NUCLEOTIDE SEQUENCE [LARGE SCALE GENOMIC DNA]</scope>
    <source>
        <strain evidence="12 13">JCM 1334</strain>
    </source>
</reference>
<evidence type="ECO:0000256" key="6">
    <source>
        <dbReference type="ARBA" id="ARBA00022840"/>
    </source>
</evidence>
<keyword evidence="13" id="KW-1185">Reference proteome</keyword>
<evidence type="ECO:0000256" key="9">
    <source>
        <dbReference type="SAM" id="MobiDB-lite"/>
    </source>
</evidence>
<accession>A0ABV5XWJ7</accession>
<dbReference type="Pfam" id="PF02706">
    <property type="entry name" value="Wzz"/>
    <property type="match status" value="1"/>
</dbReference>